<dbReference type="InterPro" id="IPR003010">
    <property type="entry name" value="C-N_Hydrolase"/>
</dbReference>
<dbReference type="EMBL" id="ADFP01000083">
    <property type="protein sequence ID" value="EFB90409.1"/>
    <property type="molecule type" value="Genomic_DNA"/>
</dbReference>
<evidence type="ECO:0000313" key="3">
    <source>
        <dbReference type="EMBL" id="EFB90409.1"/>
    </source>
</evidence>
<organism evidence="3 4">
    <name type="scientific">Pyramidobacter piscolens W5455</name>
    <dbReference type="NCBI Taxonomy" id="352165"/>
    <lineage>
        <taxon>Bacteria</taxon>
        <taxon>Thermotogati</taxon>
        <taxon>Synergistota</taxon>
        <taxon>Synergistia</taxon>
        <taxon>Synergistales</taxon>
        <taxon>Dethiosulfovibrionaceae</taxon>
        <taxon>Pyramidobacter</taxon>
    </lineage>
</organism>
<accession>A0ABM9ZU22</accession>
<dbReference type="Proteomes" id="UP000006462">
    <property type="component" value="Unassembled WGS sequence"/>
</dbReference>
<reference evidence="3 4" key="1">
    <citation type="submission" date="2009-12" db="EMBL/GenBank/DDBJ databases">
        <authorList>
            <person name="Shrivastava S."/>
            <person name="Madupu R."/>
            <person name="Durkin A.S."/>
            <person name="Torralba M."/>
            <person name="Methe B."/>
            <person name="Sutton G.G."/>
            <person name="Strausberg R.L."/>
            <person name="Nelson K.E."/>
        </authorList>
    </citation>
    <scope>NUCLEOTIDE SEQUENCE [LARGE SCALE GENOMIC DNA]</scope>
    <source>
        <strain evidence="3 4">W5455</strain>
    </source>
</reference>
<dbReference type="CDD" id="cd07572">
    <property type="entry name" value="nit"/>
    <property type="match status" value="1"/>
</dbReference>
<dbReference type="InterPro" id="IPR045254">
    <property type="entry name" value="Nit1/2_C-N_Hydrolase"/>
</dbReference>
<dbReference type="GO" id="GO:0016787">
    <property type="term" value="F:hydrolase activity"/>
    <property type="evidence" value="ECO:0007669"/>
    <property type="project" value="UniProtKB-KW"/>
</dbReference>
<gene>
    <name evidence="3" type="ORF">HMPREF7215_0242</name>
</gene>
<comment type="caution">
    <text evidence="3">The sequence shown here is derived from an EMBL/GenBank/DDBJ whole genome shotgun (WGS) entry which is preliminary data.</text>
</comment>
<keyword evidence="1 3" id="KW-0378">Hydrolase</keyword>
<dbReference type="PANTHER" id="PTHR23088">
    <property type="entry name" value="NITRILASE-RELATED"/>
    <property type="match status" value="1"/>
</dbReference>
<dbReference type="PANTHER" id="PTHR23088:SF30">
    <property type="entry name" value="OMEGA-AMIDASE NIT2"/>
    <property type="match status" value="1"/>
</dbReference>
<feature type="domain" description="CN hydrolase" evidence="2">
    <location>
        <begin position="11"/>
        <end position="258"/>
    </location>
</feature>
<dbReference type="SUPFAM" id="SSF56317">
    <property type="entry name" value="Carbon-nitrogen hydrolase"/>
    <property type="match status" value="1"/>
</dbReference>
<dbReference type="InterPro" id="IPR036526">
    <property type="entry name" value="C-N_Hydrolase_sf"/>
</dbReference>
<dbReference type="Pfam" id="PF00795">
    <property type="entry name" value="CN_hydrolase"/>
    <property type="match status" value="1"/>
</dbReference>
<name>A0ABM9ZU22_9BACT</name>
<evidence type="ECO:0000313" key="4">
    <source>
        <dbReference type="Proteomes" id="UP000006462"/>
    </source>
</evidence>
<dbReference type="Gene3D" id="3.60.110.10">
    <property type="entry name" value="Carbon-nitrogen hydrolase"/>
    <property type="match status" value="1"/>
</dbReference>
<keyword evidence="4" id="KW-1185">Reference proteome</keyword>
<evidence type="ECO:0000256" key="1">
    <source>
        <dbReference type="ARBA" id="ARBA00022801"/>
    </source>
</evidence>
<proteinExistence type="predicted"/>
<evidence type="ECO:0000259" key="2">
    <source>
        <dbReference type="PROSITE" id="PS50263"/>
    </source>
</evidence>
<sequence>MANFSKGDTPMKIALIQLRVDNSKQNNLDRACAFIAQSKQGGADMAILPEMFSCPYQTKNFPLYAEKAGGKAWLQFSETARKNNIYLVAGSMPEVDEEGKVYNTSFVFDREGAQLASHRKAHMFDIDVPGGQRFRESDTLTPGDKVTTFETEFGLMGLLVCYDFRFPEMSRIMANRGAKVIFVPAAFNMTTGPAHWDLLFRCRAQDFQVFTVGCAPARDEGGCYVSYANSMVVGPWGDVKLRMATEESMEFCDIDLNELKKVRTSFPLWNHYRKGLYEAETSK</sequence>
<dbReference type="EC" id="3.5.-.-" evidence="3"/>
<dbReference type="PROSITE" id="PS50263">
    <property type="entry name" value="CN_HYDROLASE"/>
    <property type="match status" value="1"/>
</dbReference>
<protein>
    <submittedName>
        <fullName evidence="3">Hydrolase, carbon-nitrogen family</fullName>
        <ecNumber evidence="3">3.5.-.-</ecNumber>
    </submittedName>
</protein>